<dbReference type="Proteomes" id="UP000321960">
    <property type="component" value="Unassembled WGS sequence"/>
</dbReference>
<feature type="compositionally biased region" description="Basic and acidic residues" evidence="1">
    <location>
        <begin position="1"/>
        <end position="21"/>
    </location>
</feature>
<protein>
    <submittedName>
        <fullName evidence="2">Uncharacterized protein</fullName>
    </submittedName>
</protein>
<feature type="region of interest" description="Disordered" evidence="1">
    <location>
        <begin position="1"/>
        <end position="38"/>
    </location>
</feature>
<evidence type="ECO:0000256" key="1">
    <source>
        <dbReference type="SAM" id="MobiDB-lite"/>
    </source>
</evidence>
<dbReference type="EMBL" id="BJZU01000133">
    <property type="protein sequence ID" value="GEP07028.1"/>
    <property type="molecule type" value="Genomic_DNA"/>
</dbReference>
<dbReference type="RefSeq" id="WP_147028525.1">
    <property type="nucleotide sequence ID" value="NZ_BJZU01000133.1"/>
</dbReference>
<name>A0A512JAN1_9HYPH</name>
<dbReference type="OrthoDB" id="8008405at2"/>
<dbReference type="AlphaFoldDB" id="A0A512JAN1"/>
<reference evidence="2 4" key="3">
    <citation type="submission" date="2019-07" db="EMBL/GenBank/DDBJ databases">
        <title>Whole genome shotgun sequence of Methylobacterium oxalidis NBRC 107715.</title>
        <authorList>
            <person name="Hosoyama A."/>
            <person name="Uohara A."/>
            <person name="Ohji S."/>
            <person name="Ichikawa N."/>
        </authorList>
    </citation>
    <scope>NUCLEOTIDE SEQUENCE [LARGE SCALE GENOMIC DNA]</scope>
    <source>
        <strain evidence="2 4">NBRC 107715</strain>
    </source>
</reference>
<evidence type="ECO:0000313" key="5">
    <source>
        <dbReference type="Proteomes" id="UP001156856"/>
    </source>
</evidence>
<organism evidence="2 4">
    <name type="scientific">Methylobacterium oxalidis</name>
    <dbReference type="NCBI Taxonomy" id="944322"/>
    <lineage>
        <taxon>Bacteria</taxon>
        <taxon>Pseudomonadati</taxon>
        <taxon>Pseudomonadota</taxon>
        <taxon>Alphaproteobacteria</taxon>
        <taxon>Hyphomicrobiales</taxon>
        <taxon>Methylobacteriaceae</taxon>
        <taxon>Methylobacterium</taxon>
    </lineage>
</organism>
<evidence type="ECO:0000313" key="2">
    <source>
        <dbReference type="EMBL" id="GEP07028.1"/>
    </source>
</evidence>
<comment type="caution">
    <text evidence="2">The sequence shown here is derived from an EMBL/GenBank/DDBJ whole genome shotgun (WGS) entry which is preliminary data.</text>
</comment>
<sequence>MADDYSKERKQAEAEFAKTQDRATLGASKEPAVSAADENTARLKAARLARDAADEPAKGKGRR</sequence>
<evidence type="ECO:0000313" key="4">
    <source>
        <dbReference type="Proteomes" id="UP000321960"/>
    </source>
</evidence>
<reference evidence="3" key="1">
    <citation type="journal article" date="2014" name="Int. J. Syst. Evol. Microbiol.">
        <title>Complete genome of a new Firmicutes species belonging to the dominant human colonic microbiota ('Ruminococcus bicirculans') reveals two chromosomes and a selective capacity to utilize plant glucans.</title>
        <authorList>
            <consortium name="NISC Comparative Sequencing Program"/>
            <person name="Wegmann U."/>
            <person name="Louis P."/>
            <person name="Goesmann A."/>
            <person name="Henrissat B."/>
            <person name="Duncan S.H."/>
            <person name="Flint H.J."/>
        </authorList>
    </citation>
    <scope>NUCLEOTIDE SEQUENCE</scope>
    <source>
        <strain evidence="3">NBRC 107715</strain>
    </source>
</reference>
<reference evidence="5" key="2">
    <citation type="journal article" date="2019" name="Int. J. Syst. Evol. Microbiol.">
        <title>The Global Catalogue of Microorganisms (GCM) 10K type strain sequencing project: providing services to taxonomists for standard genome sequencing and annotation.</title>
        <authorList>
            <consortium name="The Broad Institute Genomics Platform"/>
            <consortium name="The Broad Institute Genome Sequencing Center for Infectious Disease"/>
            <person name="Wu L."/>
            <person name="Ma J."/>
        </authorList>
    </citation>
    <scope>NUCLEOTIDE SEQUENCE [LARGE SCALE GENOMIC DNA]</scope>
    <source>
        <strain evidence="5">NBRC 107715</strain>
    </source>
</reference>
<dbReference type="EMBL" id="BSPK01000049">
    <property type="protein sequence ID" value="GLS64620.1"/>
    <property type="molecule type" value="Genomic_DNA"/>
</dbReference>
<gene>
    <name evidence="3" type="ORF">GCM10007888_30010</name>
    <name evidence="2" type="ORF">MOX02_50660</name>
</gene>
<proteinExistence type="predicted"/>
<reference evidence="3" key="4">
    <citation type="submission" date="2023-01" db="EMBL/GenBank/DDBJ databases">
        <title>Draft genome sequence of Methylobacterium oxalidis strain NBRC 107715.</title>
        <authorList>
            <person name="Sun Q."/>
            <person name="Mori K."/>
        </authorList>
    </citation>
    <scope>NUCLEOTIDE SEQUENCE</scope>
    <source>
        <strain evidence="3">NBRC 107715</strain>
    </source>
</reference>
<keyword evidence="5" id="KW-1185">Reference proteome</keyword>
<accession>A0A512JAN1</accession>
<evidence type="ECO:0000313" key="3">
    <source>
        <dbReference type="EMBL" id="GLS64620.1"/>
    </source>
</evidence>
<dbReference type="Proteomes" id="UP001156856">
    <property type="component" value="Unassembled WGS sequence"/>
</dbReference>